<sequence length="93" mass="10711">MKNAAEAVFIKSEQRRKRKWPFGGLAISTSLLLVLFSSCKTCECPAYSSKYTNPILKPICQKSTISPNRQNIKHPTKHITQSTYQNWLFTYQN</sequence>
<accession>A0A2T5C5U7</accession>
<dbReference type="EMBL" id="QAAD01000002">
    <property type="protein sequence ID" value="PTN10279.1"/>
    <property type="molecule type" value="Genomic_DNA"/>
</dbReference>
<dbReference type="Proteomes" id="UP000243525">
    <property type="component" value="Unassembled WGS sequence"/>
</dbReference>
<evidence type="ECO:0000313" key="1">
    <source>
        <dbReference type="EMBL" id="PTN10279.1"/>
    </source>
</evidence>
<comment type="caution">
    <text evidence="1">The sequence shown here is derived from an EMBL/GenBank/DDBJ whole genome shotgun (WGS) entry which is preliminary data.</text>
</comment>
<gene>
    <name evidence="1" type="ORF">C8N47_102264</name>
</gene>
<organism evidence="1 2">
    <name type="scientific">Mangrovibacterium marinum</name>
    <dbReference type="NCBI Taxonomy" id="1639118"/>
    <lineage>
        <taxon>Bacteria</taxon>
        <taxon>Pseudomonadati</taxon>
        <taxon>Bacteroidota</taxon>
        <taxon>Bacteroidia</taxon>
        <taxon>Marinilabiliales</taxon>
        <taxon>Prolixibacteraceae</taxon>
        <taxon>Mangrovibacterium</taxon>
    </lineage>
</organism>
<keyword evidence="2" id="KW-1185">Reference proteome</keyword>
<dbReference type="AlphaFoldDB" id="A0A2T5C5U7"/>
<name>A0A2T5C5U7_9BACT</name>
<protein>
    <submittedName>
        <fullName evidence="1">Uncharacterized protein</fullName>
    </submittedName>
</protein>
<proteinExistence type="predicted"/>
<evidence type="ECO:0000313" key="2">
    <source>
        <dbReference type="Proteomes" id="UP000243525"/>
    </source>
</evidence>
<reference evidence="1 2" key="1">
    <citation type="submission" date="2018-04" db="EMBL/GenBank/DDBJ databases">
        <title>Genomic Encyclopedia of Archaeal and Bacterial Type Strains, Phase II (KMG-II): from individual species to whole genera.</title>
        <authorList>
            <person name="Goeker M."/>
        </authorList>
    </citation>
    <scope>NUCLEOTIDE SEQUENCE [LARGE SCALE GENOMIC DNA]</scope>
    <source>
        <strain evidence="1 2">DSM 28823</strain>
    </source>
</reference>